<organism evidence="1 2">
    <name type="scientific">Mucilaginibacter conchicola</name>
    <dbReference type="NCBI Taxonomy" id="2303333"/>
    <lineage>
        <taxon>Bacteria</taxon>
        <taxon>Pseudomonadati</taxon>
        <taxon>Bacteroidota</taxon>
        <taxon>Sphingobacteriia</taxon>
        <taxon>Sphingobacteriales</taxon>
        <taxon>Sphingobacteriaceae</taxon>
        <taxon>Mucilaginibacter</taxon>
    </lineage>
</organism>
<dbReference type="Proteomes" id="UP000264217">
    <property type="component" value="Unassembled WGS sequence"/>
</dbReference>
<sequence>MGNQQLTVKNNSGGTISVCVFKRFDDMYGLQNVRLISLASSFLPMGSVSQFNFQKEYKAIVGKAGNRFEPSASSGNLTAGQTVTLDNYNNQVSFGQIESGGGNGLGIKTSAGFSRDSRDVAFGIAVGDDAAIVASSPQPSSNYSFRPQPAFYIAIGNAGKGEFVNDDMQRNAIAVDFSSDRMTATCNVDGTWSVTQG</sequence>
<evidence type="ECO:0000313" key="2">
    <source>
        <dbReference type="Proteomes" id="UP000264217"/>
    </source>
</evidence>
<comment type="caution">
    <text evidence="1">The sequence shown here is derived from an EMBL/GenBank/DDBJ whole genome shotgun (WGS) entry which is preliminary data.</text>
</comment>
<accession>A0A372NYP5</accession>
<keyword evidence="2" id="KW-1185">Reference proteome</keyword>
<evidence type="ECO:0000313" key="1">
    <source>
        <dbReference type="EMBL" id="RFZ94637.1"/>
    </source>
</evidence>
<name>A0A372NYP5_9SPHI</name>
<dbReference type="RefSeq" id="WP_117390198.1">
    <property type="nucleotide sequence ID" value="NZ_QWDC01000001.1"/>
</dbReference>
<proteinExistence type="predicted"/>
<gene>
    <name evidence="1" type="ORF">D0C36_03590</name>
</gene>
<dbReference type="OrthoDB" id="2661796at2"/>
<dbReference type="EMBL" id="QWDC01000001">
    <property type="protein sequence ID" value="RFZ94637.1"/>
    <property type="molecule type" value="Genomic_DNA"/>
</dbReference>
<dbReference type="AlphaFoldDB" id="A0A372NYP5"/>
<protein>
    <submittedName>
        <fullName evidence="1">Uncharacterized protein</fullName>
    </submittedName>
</protein>
<reference evidence="1 2" key="1">
    <citation type="submission" date="2018-08" db="EMBL/GenBank/DDBJ databases">
        <title>Mucilaginibacter sp. MYSH2.</title>
        <authorList>
            <person name="Seo T."/>
        </authorList>
    </citation>
    <scope>NUCLEOTIDE SEQUENCE [LARGE SCALE GENOMIC DNA]</scope>
    <source>
        <strain evidence="1 2">MYSH2</strain>
    </source>
</reference>